<keyword evidence="1" id="KW-0812">Transmembrane</keyword>
<feature type="transmembrane region" description="Helical" evidence="1">
    <location>
        <begin position="440"/>
        <end position="460"/>
    </location>
</feature>
<name>A0A8H4QKD0_9AGAR</name>
<dbReference type="EMBL" id="JAACJL010000047">
    <property type="protein sequence ID" value="KAF4612722.1"/>
    <property type="molecule type" value="Genomic_DNA"/>
</dbReference>
<dbReference type="Proteomes" id="UP000521872">
    <property type="component" value="Unassembled WGS sequence"/>
</dbReference>
<dbReference type="AlphaFoldDB" id="A0A8H4QKD0"/>
<proteinExistence type="predicted"/>
<dbReference type="Gene3D" id="1.20.58.340">
    <property type="entry name" value="Magnesium transport protein CorA, transmembrane region"/>
    <property type="match status" value="1"/>
</dbReference>
<protein>
    <submittedName>
        <fullName evidence="2">Uncharacterized protein</fullName>
    </submittedName>
</protein>
<keyword evidence="1" id="KW-0472">Membrane</keyword>
<gene>
    <name evidence="2" type="ORF">D9613_011811</name>
</gene>
<reference evidence="2 3" key="1">
    <citation type="submission" date="2019-12" db="EMBL/GenBank/DDBJ databases">
        <authorList>
            <person name="Floudas D."/>
            <person name="Bentzer J."/>
            <person name="Ahren D."/>
            <person name="Johansson T."/>
            <person name="Persson P."/>
            <person name="Tunlid A."/>
        </authorList>
    </citation>
    <scope>NUCLEOTIDE SEQUENCE [LARGE SCALE GENOMIC DNA]</scope>
    <source>
        <strain evidence="2 3">CBS 102.39</strain>
    </source>
</reference>
<feature type="transmembrane region" description="Helical" evidence="1">
    <location>
        <begin position="397"/>
        <end position="420"/>
    </location>
</feature>
<sequence length="521" mass="58460">MIGVYITYLVAVHHAFSVTTTMSTGKTDLVHRFTHPEIEIRPLLGRLVRADSPDSDPTKWCEPAPGRTVDLIEVGGRIERSMAPAEFARYCGALHSSRHSKKSRIIFVNDPSGGAAIDTNYGVVQHPPALDATALWLHRTFGTSLIVFDHLHPTTGSEQLNIGQGSFLRYSDDGQIASKLESFYQFGYDLTSLATLVWFSYDLRERSSTYVIFNGSPDAKQNIIACADSGAAHLLLRPLSVDSFLADDCMFKLGAGVNSLRFSLLEYERNFALAKNERSMEGLHSLSQHLHVTKENLADLSGRLKFLMEIHRKYLDAVRSEARPSPQSIQSIRESIELLESRAEHMQRWVTNYIERTGIRIALLFNLTAQGDSQTNLDIARLTTKISVATQKDSSSMITMAAVTMFFLPGSFVSGFFGMIFFSEADAQGRQVLTVSPQWWLFPVITIPLTVLVFVIWMIWQRRRKVPEIASELRHDSALGPQEVGVTNYWNNAEKHAQGPDVYGQIRTRSPIRSLEVRSVY</sequence>
<accession>A0A8H4QKD0</accession>
<keyword evidence="1" id="KW-1133">Transmembrane helix</keyword>
<organism evidence="2 3">
    <name type="scientific">Agrocybe pediades</name>
    <dbReference type="NCBI Taxonomy" id="84607"/>
    <lineage>
        <taxon>Eukaryota</taxon>
        <taxon>Fungi</taxon>
        <taxon>Dikarya</taxon>
        <taxon>Basidiomycota</taxon>
        <taxon>Agaricomycotina</taxon>
        <taxon>Agaricomycetes</taxon>
        <taxon>Agaricomycetidae</taxon>
        <taxon>Agaricales</taxon>
        <taxon>Agaricineae</taxon>
        <taxon>Strophariaceae</taxon>
        <taxon>Agrocybe</taxon>
    </lineage>
</organism>
<evidence type="ECO:0000256" key="1">
    <source>
        <dbReference type="SAM" id="Phobius"/>
    </source>
</evidence>
<evidence type="ECO:0000313" key="3">
    <source>
        <dbReference type="Proteomes" id="UP000521872"/>
    </source>
</evidence>
<evidence type="ECO:0000313" key="2">
    <source>
        <dbReference type="EMBL" id="KAF4612722.1"/>
    </source>
</evidence>
<comment type="caution">
    <text evidence="2">The sequence shown here is derived from an EMBL/GenBank/DDBJ whole genome shotgun (WGS) entry which is preliminary data.</text>
</comment>
<keyword evidence="3" id="KW-1185">Reference proteome</keyword>